<dbReference type="Proteomes" id="UP001595909">
    <property type="component" value="Unassembled WGS sequence"/>
</dbReference>
<keyword evidence="1" id="KW-0560">Oxidoreductase</keyword>
<dbReference type="SUPFAM" id="SSF51905">
    <property type="entry name" value="FAD/NAD(P)-binding domain"/>
    <property type="match status" value="1"/>
</dbReference>
<dbReference type="PANTHER" id="PTHR13789:SF309">
    <property type="entry name" value="PUTATIVE (AFU_ORTHOLOGUE AFUA_6G14510)-RELATED"/>
    <property type="match status" value="1"/>
</dbReference>
<evidence type="ECO:0000256" key="1">
    <source>
        <dbReference type="ARBA" id="ARBA00023002"/>
    </source>
</evidence>
<organism evidence="6 7">
    <name type="scientific">Actinomycetospora chibensis</name>
    <dbReference type="NCBI Taxonomy" id="663606"/>
    <lineage>
        <taxon>Bacteria</taxon>
        <taxon>Bacillati</taxon>
        <taxon>Actinomycetota</taxon>
        <taxon>Actinomycetes</taxon>
        <taxon>Pseudonocardiales</taxon>
        <taxon>Pseudonocardiaceae</taxon>
        <taxon>Actinomycetospora</taxon>
    </lineage>
</organism>
<feature type="domain" description="FAD-binding" evidence="5">
    <location>
        <begin position="5"/>
        <end position="172"/>
    </location>
</feature>
<dbReference type="RefSeq" id="WP_274190986.1">
    <property type="nucleotide sequence ID" value="NZ_BAABHN010000005.1"/>
</dbReference>
<feature type="signal peptide" evidence="4">
    <location>
        <begin position="1"/>
        <end position="19"/>
    </location>
</feature>
<dbReference type="Pfam" id="PF01494">
    <property type="entry name" value="FAD_binding_3"/>
    <property type="match status" value="1"/>
</dbReference>
<keyword evidence="4" id="KW-0732">Signal</keyword>
<keyword evidence="7" id="KW-1185">Reference proteome</keyword>
<keyword evidence="2 6" id="KW-0503">Monooxygenase</keyword>
<dbReference type="PRINTS" id="PR00420">
    <property type="entry name" value="RNGMNOXGNASE"/>
</dbReference>
<dbReference type="GO" id="GO:0004497">
    <property type="term" value="F:monooxygenase activity"/>
    <property type="evidence" value="ECO:0007669"/>
    <property type="project" value="UniProtKB-KW"/>
</dbReference>
<evidence type="ECO:0000256" key="2">
    <source>
        <dbReference type="ARBA" id="ARBA00023033"/>
    </source>
</evidence>
<protein>
    <submittedName>
        <fullName evidence="6">FAD-dependent monooxygenase</fullName>
    </submittedName>
</protein>
<comment type="caution">
    <text evidence="6">The sequence shown here is derived from an EMBL/GenBank/DDBJ whole genome shotgun (WGS) entry which is preliminary data.</text>
</comment>
<dbReference type="EMBL" id="JBHSIM010000005">
    <property type="protein sequence ID" value="MFC4831560.1"/>
    <property type="molecule type" value="Genomic_DNA"/>
</dbReference>
<dbReference type="InterPro" id="IPR036188">
    <property type="entry name" value="FAD/NAD-bd_sf"/>
</dbReference>
<feature type="chain" id="PRO_5046831703" evidence="4">
    <location>
        <begin position="20"/>
        <end position="404"/>
    </location>
</feature>
<dbReference type="InterPro" id="IPR002938">
    <property type="entry name" value="FAD-bd"/>
</dbReference>
<dbReference type="PANTHER" id="PTHR13789">
    <property type="entry name" value="MONOOXYGENASE"/>
    <property type="match status" value="1"/>
</dbReference>
<evidence type="ECO:0000313" key="7">
    <source>
        <dbReference type="Proteomes" id="UP001595909"/>
    </source>
</evidence>
<gene>
    <name evidence="6" type="ORF">ACFPEL_03955</name>
</gene>
<proteinExistence type="predicted"/>
<dbReference type="Gene3D" id="3.50.50.60">
    <property type="entry name" value="FAD/NAD(P)-binding domain"/>
    <property type="match status" value="1"/>
</dbReference>
<dbReference type="InterPro" id="IPR050493">
    <property type="entry name" value="FAD-dep_Monooxygenase_BioMet"/>
</dbReference>
<evidence type="ECO:0000259" key="5">
    <source>
        <dbReference type="Pfam" id="PF01494"/>
    </source>
</evidence>
<name>A0ABV9RGX2_9PSEU</name>
<sequence>MVAVPLLVLGARISGLATALFLAHQGFPVHVLERDPPVDGDPDVAVLPPHALRELAVLGLADAACAQAWEPVRLTHADAGTGALLRVADLGGTVRTRFGRPYVLVPHAVLRALLVAACAADEMVTVEYGRTAASVEDLGDAVLVIDDTGGSYRAEAVVGADGPGSRLRGHLGGGHAVSAPYLLHRAPGPAPPDGVLRLWSSPSLHVTHAEVPGGAGTVSVTVRVDALDEMHRDGVTAVVHRLMAATAPDVRAAAGEAVGTRPPRVLRHHMPLQRGARHRMTAVGAAAQPMLPHSAQAVAVDLLDAAALGRAFDHADGRIVPALDEYAHVRANPRAATAVRAHDFAALCHAEGLVRRMRDRLWRGDAVDATAAVVDAAGWGPVTGGPAGRPGPSDGRWPGGPMAG</sequence>
<accession>A0ABV9RGX2</accession>
<evidence type="ECO:0000256" key="4">
    <source>
        <dbReference type="SAM" id="SignalP"/>
    </source>
</evidence>
<evidence type="ECO:0000256" key="3">
    <source>
        <dbReference type="SAM" id="MobiDB-lite"/>
    </source>
</evidence>
<feature type="region of interest" description="Disordered" evidence="3">
    <location>
        <begin position="381"/>
        <end position="404"/>
    </location>
</feature>
<evidence type="ECO:0000313" key="6">
    <source>
        <dbReference type="EMBL" id="MFC4831560.1"/>
    </source>
</evidence>
<reference evidence="7" key="1">
    <citation type="journal article" date="2019" name="Int. J. Syst. Evol. Microbiol.">
        <title>The Global Catalogue of Microorganisms (GCM) 10K type strain sequencing project: providing services to taxonomists for standard genome sequencing and annotation.</title>
        <authorList>
            <consortium name="The Broad Institute Genomics Platform"/>
            <consortium name="The Broad Institute Genome Sequencing Center for Infectious Disease"/>
            <person name="Wu L."/>
            <person name="Ma J."/>
        </authorList>
    </citation>
    <scope>NUCLEOTIDE SEQUENCE [LARGE SCALE GENOMIC DNA]</scope>
    <source>
        <strain evidence="7">CCUG 50347</strain>
    </source>
</reference>